<dbReference type="VEuPathDB" id="FungiDB:BD410DRAFT_837467"/>
<gene>
    <name evidence="1" type="ORF">BD410DRAFT_837467</name>
</gene>
<organism evidence="1 2">
    <name type="scientific">Rickenella mellea</name>
    <dbReference type="NCBI Taxonomy" id="50990"/>
    <lineage>
        <taxon>Eukaryota</taxon>
        <taxon>Fungi</taxon>
        <taxon>Dikarya</taxon>
        <taxon>Basidiomycota</taxon>
        <taxon>Agaricomycotina</taxon>
        <taxon>Agaricomycetes</taxon>
        <taxon>Hymenochaetales</taxon>
        <taxon>Rickenellaceae</taxon>
        <taxon>Rickenella</taxon>
    </lineage>
</organism>
<dbReference type="Proteomes" id="UP000294933">
    <property type="component" value="Unassembled WGS sequence"/>
</dbReference>
<dbReference type="AlphaFoldDB" id="A0A4Y7QD27"/>
<sequence>MTGVPASTSFPPFPQPLAKAVLSGHFLLRPPTRKTECNSMPFPLHDLSHAHGKLHTIIELKALKIREGQCALRVQVLERLTHGTLSRLTAKTSDAPPIPPSVILVRQKAWSTNSGKTANIAPIRIVSSSFKKSTHGREMVVNAHAAQDRMLKVGRAVQRSMRLRRKKRQSVLRGYRRSV</sequence>
<proteinExistence type="predicted"/>
<keyword evidence="2" id="KW-1185">Reference proteome</keyword>
<dbReference type="EMBL" id="ML170164">
    <property type="protein sequence ID" value="TDL25256.1"/>
    <property type="molecule type" value="Genomic_DNA"/>
</dbReference>
<accession>A0A4Y7QD27</accession>
<name>A0A4Y7QD27_9AGAM</name>
<reference evidence="1 2" key="1">
    <citation type="submission" date="2018-06" db="EMBL/GenBank/DDBJ databases">
        <title>A transcriptomic atlas of mushroom development highlights an independent origin of complex multicellularity.</title>
        <authorList>
            <consortium name="DOE Joint Genome Institute"/>
            <person name="Krizsan K."/>
            <person name="Almasi E."/>
            <person name="Merenyi Z."/>
            <person name="Sahu N."/>
            <person name="Viragh M."/>
            <person name="Koszo T."/>
            <person name="Mondo S."/>
            <person name="Kiss B."/>
            <person name="Balint B."/>
            <person name="Kues U."/>
            <person name="Barry K."/>
            <person name="Hegedus J.C."/>
            <person name="Henrissat B."/>
            <person name="Johnson J."/>
            <person name="Lipzen A."/>
            <person name="Ohm R."/>
            <person name="Nagy I."/>
            <person name="Pangilinan J."/>
            <person name="Yan J."/>
            <person name="Xiong Y."/>
            <person name="Grigoriev I.V."/>
            <person name="Hibbett D.S."/>
            <person name="Nagy L.G."/>
        </authorList>
    </citation>
    <scope>NUCLEOTIDE SEQUENCE [LARGE SCALE GENOMIC DNA]</scope>
    <source>
        <strain evidence="1 2">SZMC22713</strain>
    </source>
</reference>
<dbReference type="STRING" id="50990.A0A4Y7QD27"/>
<protein>
    <submittedName>
        <fullName evidence="1">Uncharacterized protein</fullName>
    </submittedName>
</protein>
<evidence type="ECO:0000313" key="1">
    <source>
        <dbReference type="EMBL" id="TDL25256.1"/>
    </source>
</evidence>
<evidence type="ECO:0000313" key="2">
    <source>
        <dbReference type="Proteomes" id="UP000294933"/>
    </source>
</evidence>